<dbReference type="EMBL" id="LLZJ01000040">
    <property type="protein sequence ID" value="KUL65866.1"/>
    <property type="molecule type" value="Genomic_DNA"/>
</dbReference>
<protein>
    <submittedName>
        <fullName evidence="2">Uncharacterized protein</fullName>
    </submittedName>
</protein>
<evidence type="ECO:0000313" key="2">
    <source>
        <dbReference type="EMBL" id="KUL65866.1"/>
    </source>
</evidence>
<dbReference type="AlphaFoldDB" id="A0A0X3XBH8"/>
<evidence type="ECO:0000313" key="3">
    <source>
        <dbReference type="Proteomes" id="UP000053413"/>
    </source>
</evidence>
<feature type="region of interest" description="Disordered" evidence="1">
    <location>
        <begin position="1"/>
        <end position="22"/>
    </location>
</feature>
<organism evidence="2 3">
    <name type="scientific">Streptomyces violaceusniger</name>
    <dbReference type="NCBI Taxonomy" id="68280"/>
    <lineage>
        <taxon>Bacteria</taxon>
        <taxon>Bacillati</taxon>
        <taxon>Actinomycetota</taxon>
        <taxon>Actinomycetes</taxon>
        <taxon>Kitasatosporales</taxon>
        <taxon>Streptomycetaceae</taxon>
        <taxon>Streptomyces</taxon>
        <taxon>Streptomyces violaceusniger group</taxon>
    </lineage>
</organism>
<evidence type="ECO:0000256" key="1">
    <source>
        <dbReference type="SAM" id="MobiDB-lite"/>
    </source>
</evidence>
<comment type="caution">
    <text evidence="2">The sequence shown here is derived from an EMBL/GenBank/DDBJ whole genome shotgun (WGS) entry which is preliminary data.</text>
</comment>
<accession>A0A0X3XBH8</accession>
<proteinExistence type="predicted"/>
<dbReference type="Proteomes" id="UP000053413">
    <property type="component" value="Unassembled WGS sequence"/>
</dbReference>
<reference evidence="3" key="1">
    <citation type="submission" date="2015-10" db="EMBL/GenBank/DDBJ databases">
        <authorList>
            <person name="Ju K.-S."/>
            <person name="Doroghazi J.R."/>
            <person name="Metcalf W.W."/>
        </authorList>
    </citation>
    <scope>NUCLEOTIDE SEQUENCE [LARGE SCALE GENOMIC DNA]</scope>
    <source>
        <strain evidence="3">NRRL F-8817</strain>
    </source>
</reference>
<sequence length="119" mass="12517">MVERGGEELAEHAVRGRRGGGDDEDVALGALLDRGVDHQVVAGPAQRRDHGARYAHVPLDGAQTRAEASGAAHGLVHRGHAIPPQGVHVLGPGAWRIGDDRTGRPCGSGRVARVTVRHR</sequence>
<feature type="compositionally biased region" description="Basic and acidic residues" evidence="1">
    <location>
        <begin position="1"/>
        <end position="14"/>
    </location>
</feature>
<gene>
    <name evidence="2" type="ORF">ADL28_05805</name>
</gene>
<name>A0A0X3XBH8_STRVO</name>